<proteinExistence type="predicted"/>
<evidence type="ECO:0000313" key="1">
    <source>
        <dbReference type="EMBL" id="VEL28909.1"/>
    </source>
</evidence>
<keyword evidence="2" id="KW-1185">Reference proteome</keyword>
<protein>
    <submittedName>
        <fullName evidence="1">Uncharacterized protein</fullName>
    </submittedName>
</protein>
<accession>A0A448X5V2</accession>
<reference evidence="1" key="1">
    <citation type="submission" date="2018-11" db="EMBL/GenBank/DDBJ databases">
        <authorList>
            <consortium name="Pathogen Informatics"/>
        </authorList>
    </citation>
    <scope>NUCLEOTIDE SEQUENCE</scope>
</reference>
<evidence type="ECO:0000313" key="2">
    <source>
        <dbReference type="Proteomes" id="UP000784294"/>
    </source>
</evidence>
<dbReference type="AlphaFoldDB" id="A0A448X5V2"/>
<dbReference type="EMBL" id="CAAALY010098666">
    <property type="protein sequence ID" value="VEL28909.1"/>
    <property type="molecule type" value="Genomic_DNA"/>
</dbReference>
<gene>
    <name evidence="1" type="ORF">PXEA_LOCUS22349</name>
</gene>
<dbReference type="OrthoDB" id="408631at2759"/>
<comment type="caution">
    <text evidence="1">The sequence shown here is derived from an EMBL/GenBank/DDBJ whole genome shotgun (WGS) entry which is preliminary data.</text>
</comment>
<dbReference type="Proteomes" id="UP000784294">
    <property type="component" value="Unassembled WGS sequence"/>
</dbReference>
<sequence>MSRRNGGGKKARRQGMIKSSLGVEHRQNYELDYSCVCRFPFSLSFSWSCRYTLNRLAIRDLGDLEEVGSAQPSRSCLCAVQLDSALKAWGSEMAWPDSRLQSPPVVATTTRRQAVPLVTAPVYRRHLLLLLCLQPCFLSPPRHHLALALLQTCLHPVGCHGDRCCFPVVGRTGPRCHPVPGCRKAFAPDCCRNTRPVITRYGVMHGYALLLDDEYTYRDNGRRYLQVGGATCRLSAHPQAFTVSW</sequence>
<name>A0A448X5V2_9PLAT</name>
<organism evidence="1 2">
    <name type="scientific">Protopolystoma xenopodis</name>
    <dbReference type="NCBI Taxonomy" id="117903"/>
    <lineage>
        <taxon>Eukaryota</taxon>
        <taxon>Metazoa</taxon>
        <taxon>Spiralia</taxon>
        <taxon>Lophotrochozoa</taxon>
        <taxon>Platyhelminthes</taxon>
        <taxon>Monogenea</taxon>
        <taxon>Polyopisthocotylea</taxon>
        <taxon>Polystomatidea</taxon>
        <taxon>Polystomatidae</taxon>
        <taxon>Protopolystoma</taxon>
    </lineage>
</organism>